<dbReference type="Proteomes" id="UP000237438">
    <property type="component" value="Unassembled WGS sequence"/>
</dbReference>
<dbReference type="Pfam" id="PF14500">
    <property type="entry name" value="MMS19_N"/>
    <property type="match status" value="1"/>
</dbReference>
<dbReference type="InterPro" id="IPR039920">
    <property type="entry name" value="MMS19"/>
</dbReference>
<dbReference type="GO" id="GO:0051604">
    <property type="term" value="P:protein maturation"/>
    <property type="evidence" value="ECO:0007669"/>
    <property type="project" value="UniProtKB-UniRule"/>
</dbReference>
<evidence type="ECO:0000313" key="3">
    <source>
        <dbReference type="EMBL" id="POS83038.1"/>
    </source>
</evidence>
<protein>
    <recommendedName>
        <fullName evidence="1">MMS19 nucleotide excision repair protein</fullName>
    </recommendedName>
</protein>
<dbReference type="PANTHER" id="PTHR12891">
    <property type="entry name" value="DNA REPAIR/TRANSCRIPTION PROTEIN MET18/MMS19"/>
    <property type="match status" value="1"/>
</dbReference>
<comment type="caution">
    <text evidence="3">The sequence shown here is derived from an EMBL/GenBank/DDBJ whole genome shotgun (WGS) entry which is preliminary data.</text>
</comment>
<dbReference type="STRING" id="225359.A0A2S4PLZ3"/>
<dbReference type="GO" id="GO:0016226">
    <property type="term" value="P:iron-sulfur cluster assembly"/>
    <property type="evidence" value="ECO:0007669"/>
    <property type="project" value="UniProtKB-UniRule"/>
</dbReference>
<evidence type="ECO:0000313" key="4">
    <source>
        <dbReference type="Proteomes" id="UP000237438"/>
    </source>
</evidence>
<keyword evidence="1" id="KW-0234">DNA repair</keyword>
<name>A0A2S4PLZ3_9PEZI</name>
<keyword evidence="1" id="KW-0227">DNA damage</keyword>
<feature type="non-terminal residue" evidence="3">
    <location>
        <position position="1131"/>
    </location>
</feature>
<dbReference type="AlphaFoldDB" id="A0A2S4PLZ3"/>
<evidence type="ECO:0000256" key="1">
    <source>
        <dbReference type="RuleBase" id="RU367072"/>
    </source>
</evidence>
<sequence>MATYTVQDWLNAERGPSIDHAPKKYCYNEQEKAILAFYVGEARKPQIQGAEQESLYTIALILLSAVCEQIQKIPEDDLHVLVDNLVERIRNEKNYHYNNAGIREIVLLFRTLSKLDTFSSRYVSSIINSIFTLADSRHRFMDLPDTVRQDVYTVVEFFFKKYSHILIQSLGISKLVDGFLDLATFEKKAPCLLVVFPLISHMSRSWNLGESELENLFKSFIRYFPIKISGLKNDSLRLSVKMSDCLTDCIVSNDFYASYAFPHFITSLDDHWNISATVMHEICMVICVCVEKYSKEKLAIWSNSLWNSLKLIIWDSQTEDHIQDSLMVIRKIAISLAYNEPNRGESPEKDFLTKYVLEASNDCRSRIIDSPQKFLASTGRIIYCLASCCTQALSLVVTTILPKLLGLWKDLTLASEKKMLLSVINLILRALIELLETTLDIYAVGAIKAIASFQERLIETLSNAVVELKQVSQEASAGKEYLLKNASHFVPALESLALLFRIPTFLTRVEQGMIVQELNKILVNSSKEGIIHIETLAALQKISIYRPTVFADMILPSLLDELPESVTPDNKGKKANMQPVASLLDDLVHISSHPCHRELDIAASKDTNIFWYRNFNCFVDHLFKKMDKLFLIKDQVHFSTAIVAAIFKGLKLLDGELDSSHIAKSLSESPILPYESIWTQIIQKSITINLQNNFLSTDNKRYLSVRNLLNKDDSLDALFLHLVGKIILLVSRSKLNTPENNIVYKFYDQSFTKENTQDSNQVESLFLYQQIHDAGLICNPLIYLVSVYPLIGVQPIENDDKKLTKTKSRLGINKNAGNLAVGAILQILDNKKFLIPRVRTALLHYTQILVAKFHCSIDELQDGGKLLDFIESLVRNSHEKSPQYVIQLYQVIVYIATASFISYDSNLMRPVFKLLTDALDPESHDSNISTLVAQSFRLIPVESEILNKDNYVQVRALRKGLLLDLTKPIIEQYRMQCQLIPQNPSLHRTAKNNFLIAIIGILRNIEASLVLDKFDIEELVTLALDGTNVSNDNNAKAEYIKLVRVLISERPEYMEKHVEKIIERMIERTHNTLESPSDANFECRILAVDVLRLVIENFGSDLTLPKRIMLANELAVAKDDCHACVRQAAAQ</sequence>
<comment type="function">
    <text evidence="1">Key component of the cytosolic iron-sulfur protein assembly (CIA) complex, a multiprotein complex that mediates the incorporation of iron-sulfur cluster into apoproteins specifically involved in DNA metabolism and genomic integrity. In the CIA complex, MMS19 acts as an adapter between early-acting CIA components and a subset of cellular target iron-sulfur proteins.</text>
</comment>
<evidence type="ECO:0000259" key="2">
    <source>
        <dbReference type="Pfam" id="PF14500"/>
    </source>
</evidence>
<dbReference type="InterPro" id="IPR016024">
    <property type="entry name" value="ARM-type_fold"/>
</dbReference>
<dbReference type="EMBL" id="PEDP01001960">
    <property type="protein sequence ID" value="POS83038.1"/>
    <property type="molecule type" value="Genomic_DNA"/>
</dbReference>
<dbReference type="GO" id="GO:0006281">
    <property type="term" value="P:DNA repair"/>
    <property type="evidence" value="ECO:0007669"/>
    <property type="project" value="UniProtKB-UniRule"/>
</dbReference>
<feature type="domain" description="MMS19 N-terminal" evidence="2">
    <location>
        <begin position="55"/>
        <end position="313"/>
    </location>
</feature>
<dbReference type="GO" id="GO:0005634">
    <property type="term" value="C:nucleus"/>
    <property type="evidence" value="ECO:0007669"/>
    <property type="project" value="UniProtKB-SubCell"/>
</dbReference>
<comment type="subcellular location">
    <subcellularLocation>
        <location evidence="1">Nucleus</location>
    </subcellularLocation>
</comment>
<organism evidence="3 4">
    <name type="scientific">Erysiphe pulchra</name>
    <dbReference type="NCBI Taxonomy" id="225359"/>
    <lineage>
        <taxon>Eukaryota</taxon>
        <taxon>Fungi</taxon>
        <taxon>Dikarya</taxon>
        <taxon>Ascomycota</taxon>
        <taxon>Pezizomycotina</taxon>
        <taxon>Leotiomycetes</taxon>
        <taxon>Erysiphales</taxon>
        <taxon>Erysiphaceae</taxon>
        <taxon>Erysiphe</taxon>
    </lineage>
</organism>
<accession>A0A2S4PLZ3</accession>
<dbReference type="InterPro" id="IPR029240">
    <property type="entry name" value="MMS19_N"/>
</dbReference>
<comment type="similarity">
    <text evidence="1">Belongs to the MET18/MMS19 family.</text>
</comment>
<reference evidence="3 4" key="1">
    <citation type="submission" date="2017-10" db="EMBL/GenBank/DDBJ databases">
        <title>Development of genomic resources for the powdery mildew, Erysiphe pulchra.</title>
        <authorList>
            <person name="Wadl P.A."/>
            <person name="Mack B.M."/>
            <person name="Moore G."/>
            <person name="Beltz S.B."/>
        </authorList>
    </citation>
    <scope>NUCLEOTIDE SEQUENCE [LARGE SCALE GENOMIC DNA]</scope>
    <source>
        <strain evidence="3">Cflorida</strain>
    </source>
</reference>
<dbReference type="SUPFAM" id="SSF48371">
    <property type="entry name" value="ARM repeat"/>
    <property type="match status" value="1"/>
</dbReference>
<dbReference type="GO" id="GO:0097361">
    <property type="term" value="C:cytosolic [4Fe-4S] assembly targeting complex"/>
    <property type="evidence" value="ECO:0007669"/>
    <property type="project" value="UniProtKB-UniRule"/>
</dbReference>
<keyword evidence="1" id="KW-0539">Nucleus</keyword>
<dbReference type="OrthoDB" id="342900at2759"/>
<gene>
    <name evidence="3" type="ORF">EPUL_004814</name>
</gene>
<keyword evidence="4" id="KW-1185">Reference proteome</keyword>
<proteinExistence type="inferred from homology"/>
<dbReference type="PANTHER" id="PTHR12891:SF0">
    <property type="entry name" value="MMS19 NUCLEOTIDE EXCISION REPAIR PROTEIN HOMOLOG"/>
    <property type="match status" value="1"/>
</dbReference>